<dbReference type="SUPFAM" id="SSF55073">
    <property type="entry name" value="Nucleotide cyclase"/>
    <property type="match status" value="1"/>
</dbReference>
<dbReference type="RefSeq" id="WP_169075573.1">
    <property type="nucleotide sequence ID" value="NZ_JABBXH010000003.1"/>
</dbReference>
<dbReference type="Pfam" id="PF13424">
    <property type="entry name" value="TPR_12"/>
    <property type="match status" value="1"/>
</dbReference>
<dbReference type="InterPro" id="IPR000160">
    <property type="entry name" value="GGDEF_dom"/>
</dbReference>
<dbReference type="Pfam" id="PF00990">
    <property type="entry name" value="GGDEF"/>
    <property type="match status" value="1"/>
</dbReference>
<comment type="caution">
    <text evidence="6">The sequence shown here is derived from an EMBL/GenBank/DDBJ whole genome shotgun (WGS) entry which is preliminary data.</text>
</comment>
<gene>
    <name evidence="6" type="ORF">HII17_11900</name>
</gene>
<dbReference type="SUPFAM" id="SSF48452">
    <property type="entry name" value="TPR-like"/>
    <property type="match status" value="2"/>
</dbReference>
<dbReference type="GO" id="GO:0005886">
    <property type="term" value="C:plasma membrane"/>
    <property type="evidence" value="ECO:0007669"/>
    <property type="project" value="TreeGrafter"/>
</dbReference>
<feature type="domain" description="GGDEF" evidence="5">
    <location>
        <begin position="511"/>
        <end position="641"/>
    </location>
</feature>
<evidence type="ECO:0000313" key="6">
    <source>
        <dbReference type="EMBL" id="NMP32273.1"/>
    </source>
</evidence>
<dbReference type="InterPro" id="IPR019734">
    <property type="entry name" value="TPR_rpt"/>
</dbReference>
<keyword evidence="4" id="KW-0472">Membrane</keyword>
<dbReference type="GO" id="GO:0052621">
    <property type="term" value="F:diguanylate cyclase activity"/>
    <property type="evidence" value="ECO:0007669"/>
    <property type="project" value="UniProtKB-EC"/>
</dbReference>
<dbReference type="Proteomes" id="UP000568664">
    <property type="component" value="Unassembled WGS sequence"/>
</dbReference>
<dbReference type="NCBIfam" id="TIGR00254">
    <property type="entry name" value="GGDEF"/>
    <property type="match status" value="1"/>
</dbReference>
<dbReference type="InterPro" id="IPR050469">
    <property type="entry name" value="Diguanylate_Cyclase"/>
</dbReference>
<dbReference type="EC" id="2.7.7.65" evidence="2"/>
<dbReference type="GO" id="GO:1902201">
    <property type="term" value="P:negative regulation of bacterial-type flagellum-dependent cell motility"/>
    <property type="evidence" value="ECO:0007669"/>
    <property type="project" value="TreeGrafter"/>
</dbReference>
<dbReference type="EMBL" id="JABBXH010000003">
    <property type="protein sequence ID" value="NMP32273.1"/>
    <property type="molecule type" value="Genomic_DNA"/>
</dbReference>
<sequence length="641" mass="73154">MLKFASRKTRKTLKTLLGLVFFAYLVTSKSFAYSETNNRVLNFVEQLEDIRTLSDSDQKSAIEKLKLIKPSLNEFPLNQQLEYYHLLAETHSLLGQHRLARSTAEQALVLASGLISPRIVIAKLAYDLGYSLESLGHLDLALEQYLSGLDVAESLEEQKEIAVGLINVGAIYYQTAKLSEAIITINEALTIAENLSDKELKGLVYSELGILYGSLGEPEKSIEFYKNSYRYYTEADKPLLAINNLRNIASSYRGQGKTDQAIASYNRLLDALEGINHVEMEFSAHVGLATIYADEETKQYDLAIEHLTKTEQLLSQVEHHFLPFRFLIDKAVVYKEMKRYEETLAIVEEALNLFHSKQFKVTPMNEAVLLVLRSETYRLMGRYKEAYDTYLRVYDLNMEDMQNSQTQSVAELRLQYESRRADIENSLLANKSKLESIALDEARENSENKQNYIYYISIIVVIFAILLNVLRKSQRQLLKVSRTDALTQLINRRRFIELANRELVKAKKQKESVALLVIDCDLFKTINDNYGHATGDNALKLLTRLGQQHFAKPEIFGRYGGEEFMVLLPGTTREQAIEKAQHYRKAVSALSWNDENEHLLSVSIGVVTTTDANSYNFEELFELADSLLYQAKEKGRNQVCV</sequence>
<proteinExistence type="predicted"/>
<evidence type="ECO:0000256" key="4">
    <source>
        <dbReference type="SAM" id="Phobius"/>
    </source>
</evidence>
<accession>A0A7Y0LDM7</accession>
<dbReference type="InterPro" id="IPR029787">
    <property type="entry name" value="Nucleotide_cyclase"/>
</dbReference>
<protein>
    <recommendedName>
        <fullName evidence="2">diguanylate cyclase</fullName>
        <ecNumber evidence="2">2.7.7.65</ecNumber>
    </recommendedName>
</protein>
<name>A0A7Y0LDM7_9GAMM</name>
<evidence type="ECO:0000256" key="1">
    <source>
        <dbReference type="ARBA" id="ARBA00001946"/>
    </source>
</evidence>
<keyword evidence="4" id="KW-1133">Transmembrane helix</keyword>
<dbReference type="CDD" id="cd01949">
    <property type="entry name" value="GGDEF"/>
    <property type="match status" value="1"/>
</dbReference>
<dbReference type="GO" id="GO:0043709">
    <property type="term" value="P:cell adhesion involved in single-species biofilm formation"/>
    <property type="evidence" value="ECO:0007669"/>
    <property type="project" value="TreeGrafter"/>
</dbReference>
<comment type="cofactor">
    <cofactor evidence="1">
        <name>Mg(2+)</name>
        <dbReference type="ChEBI" id="CHEBI:18420"/>
    </cofactor>
</comment>
<dbReference type="InterPro" id="IPR011990">
    <property type="entry name" value="TPR-like_helical_dom_sf"/>
</dbReference>
<dbReference type="SMART" id="SM00028">
    <property type="entry name" value="TPR"/>
    <property type="match status" value="8"/>
</dbReference>
<organism evidence="6 7">
    <name type="scientific">Thalassotalea algicola</name>
    <dbReference type="NCBI Taxonomy" id="2716224"/>
    <lineage>
        <taxon>Bacteria</taxon>
        <taxon>Pseudomonadati</taxon>
        <taxon>Pseudomonadota</taxon>
        <taxon>Gammaproteobacteria</taxon>
        <taxon>Alteromonadales</taxon>
        <taxon>Colwelliaceae</taxon>
        <taxon>Thalassotalea</taxon>
    </lineage>
</organism>
<dbReference type="PROSITE" id="PS50887">
    <property type="entry name" value="GGDEF"/>
    <property type="match status" value="1"/>
</dbReference>
<reference evidence="6 7" key="1">
    <citation type="submission" date="2020-04" db="EMBL/GenBank/DDBJ databases">
        <title>Thalassotalea sp. M1531, isolated from the surface of marine red alga.</title>
        <authorList>
            <person name="Pang L."/>
            <person name="Lu D.-C."/>
        </authorList>
    </citation>
    <scope>NUCLEOTIDE SEQUENCE [LARGE SCALE GENOMIC DNA]</scope>
    <source>
        <strain evidence="6 7">M1531</strain>
    </source>
</reference>
<feature type="transmembrane region" description="Helical" evidence="4">
    <location>
        <begin position="452"/>
        <end position="470"/>
    </location>
</feature>
<dbReference type="InterPro" id="IPR043128">
    <property type="entry name" value="Rev_trsase/Diguanyl_cyclase"/>
</dbReference>
<dbReference type="SMART" id="SM00267">
    <property type="entry name" value="GGDEF"/>
    <property type="match status" value="1"/>
</dbReference>
<dbReference type="AlphaFoldDB" id="A0A7Y0LDM7"/>
<evidence type="ECO:0000313" key="7">
    <source>
        <dbReference type="Proteomes" id="UP000568664"/>
    </source>
</evidence>
<keyword evidence="4" id="KW-0812">Transmembrane</keyword>
<dbReference type="PANTHER" id="PTHR45138:SF9">
    <property type="entry name" value="DIGUANYLATE CYCLASE DGCM-RELATED"/>
    <property type="match status" value="1"/>
</dbReference>
<comment type="catalytic activity">
    <reaction evidence="3">
        <text>2 GTP = 3',3'-c-di-GMP + 2 diphosphate</text>
        <dbReference type="Rhea" id="RHEA:24898"/>
        <dbReference type="ChEBI" id="CHEBI:33019"/>
        <dbReference type="ChEBI" id="CHEBI:37565"/>
        <dbReference type="ChEBI" id="CHEBI:58805"/>
        <dbReference type="EC" id="2.7.7.65"/>
    </reaction>
</comment>
<dbReference type="FunFam" id="3.30.70.270:FF:000001">
    <property type="entry name" value="Diguanylate cyclase domain protein"/>
    <property type="match status" value="1"/>
</dbReference>
<dbReference type="Gene3D" id="1.25.40.10">
    <property type="entry name" value="Tetratricopeptide repeat domain"/>
    <property type="match status" value="3"/>
</dbReference>
<dbReference type="Gene3D" id="3.30.70.270">
    <property type="match status" value="1"/>
</dbReference>
<evidence type="ECO:0000256" key="2">
    <source>
        <dbReference type="ARBA" id="ARBA00012528"/>
    </source>
</evidence>
<keyword evidence="7" id="KW-1185">Reference proteome</keyword>
<evidence type="ECO:0000256" key="3">
    <source>
        <dbReference type="ARBA" id="ARBA00034247"/>
    </source>
</evidence>
<dbReference type="PANTHER" id="PTHR45138">
    <property type="entry name" value="REGULATORY COMPONENTS OF SENSORY TRANSDUCTION SYSTEM"/>
    <property type="match status" value="1"/>
</dbReference>
<evidence type="ECO:0000259" key="5">
    <source>
        <dbReference type="PROSITE" id="PS50887"/>
    </source>
</evidence>